<organism evidence="2 3">
    <name type="scientific">Alterisphingorhabdus coralli</name>
    <dbReference type="NCBI Taxonomy" id="3071408"/>
    <lineage>
        <taxon>Bacteria</taxon>
        <taxon>Pseudomonadati</taxon>
        <taxon>Pseudomonadota</taxon>
        <taxon>Alphaproteobacteria</taxon>
        <taxon>Sphingomonadales</taxon>
        <taxon>Sphingomonadaceae</taxon>
        <taxon>Alterisphingorhabdus (ex Yan et al. 2024)</taxon>
    </lineage>
</organism>
<proteinExistence type="predicted"/>
<keyword evidence="1" id="KW-0472">Membrane</keyword>
<keyword evidence="1" id="KW-1133">Transmembrane helix</keyword>
<accession>A0AA97F8V1</accession>
<dbReference type="KEGG" id="acoa:RB602_00210"/>
<dbReference type="AlphaFoldDB" id="A0AA97F8V1"/>
<name>A0AA97F8V1_9SPHN</name>
<keyword evidence="1" id="KW-0812">Transmembrane</keyword>
<dbReference type="Gene3D" id="2.60.450.10">
    <property type="entry name" value="Lipopolysaccharide (LPS) transport protein A like domain"/>
    <property type="match status" value="1"/>
</dbReference>
<sequence length="212" mass="23395">MTQRAEQQRSQRQLFAAPGSRHDTIVRLLQRVLPLGIGALVAFLVLAPLVQRSELSFLLDKDTVEIANERMRVTDALYRGKDSKGRPFSLKAGRAVQRSSDVPVVELEDLTARILLASGPGTLDANEGSYDMEAETVRIDGPIRFNAANGYRMITRDVDVDLKERTLQSRGAVSGRTSVGTFRADQLSADLEQRTVTLVGNASMRIEQGQLR</sequence>
<keyword evidence="3" id="KW-1185">Reference proteome</keyword>
<reference evidence="2 3" key="1">
    <citation type="submission" date="2023-10" db="EMBL/GenBank/DDBJ databases">
        <title>Complete genome sequence of a Sphingomonadaceae bacterium.</title>
        <authorList>
            <person name="Yan C."/>
        </authorList>
    </citation>
    <scope>NUCLEOTIDE SEQUENCE [LARGE SCALE GENOMIC DNA]</scope>
    <source>
        <strain evidence="2 3">SCSIO 66989</strain>
    </source>
</reference>
<evidence type="ECO:0000313" key="2">
    <source>
        <dbReference type="EMBL" id="WOE75177.1"/>
    </source>
</evidence>
<dbReference type="Proteomes" id="UP001302429">
    <property type="component" value="Chromosome"/>
</dbReference>
<feature type="transmembrane region" description="Helical" evidence="1">
    <location>
        <begin position="32"/>
        <end position="50"/>
    </location>
</feature>
<evidence type="ECO:0000256" key="1">
    <source>
        <dbReference type="SAM" id="Phobius"/>
    </source>
</evidence>
<gene>
    <name evidence="2" type="ORF">RB602_00210</name>
</gene>
<dbReference type="EMBL" id="CP136594">
    <property type="protein sequence ID" value="WOE75177.1"/>
    <property type="molecule type" value="Genomic_DNA"/>
</dbReference>
<protein>
    <submittedName>
        <fullName evidence="2">LPS export ABC transporter periplasmic protein LptC</fullName>
    </submittedName>
</protein>
<evidence type="ECO:0000313" key="3">
    <source>
        <dbReference type="Proteomes" id="UP001302429"/>
    </source>
</evidence>
<dbReference type="RefSeq" id="WP_317081849.1">
    <property type="nucleotide sequence ID" value="NZ_CP136594.1"/>
</dbReference>